<dbReference type="PANTHER" id="PTHR11730">
    <property type="entry name" value="AMMONIUM TRANSPORTER"/>
    <property type="match status" value="1"/>
</dbReference>
<proteinExistence type="inferred from homology"/>
<dbReference type="EMBL" id="LN890655">
    <property type="protein sequence ID" value="CUS02914.2"/>
    <property type="molecule type" value="Genomic_DNA"/>
</dbReference>
<reference evidence="11" key="1">
    <citation type="submission" date="2016-01" db="EMBL/GenBank/DDBJ databases">
        <authorList>
            <person name="Mcilroy J.S."/>
            <person name="Karst M S."/>
            <person name="Albertsen M."/>
        </authorList>
    </citation>
    <scope>NUCLEOTIDE SEQUENCE</scope>
    <source>
        <strain evidence="11">Cfx-K</strain>
    </source>
</reference>
<accession>A0A160T0C4</accession>
<dbReference type="InterPro" id="IPR024041">
    <property type="entry name" value="NH4_transpt_AmtB-like_dom"/>
</dbReference>
<feature type="chain" id="PRO_5008240513" description="Ammonium transporter" evidence="9">
    <location>
        <begin position="30"/>
        <end position="459"/>
    </location>
</feature>
<dbReference type="InterPro" id="IPR001905">
    <property type="entry name" value="Ammonium_transpt"/>
</dbReference>
<evidence type="ECO:0000256" key="4">
    <source>
        <dbReference type="ARBA" id="ARBA00022692"/>
    </source>
</evidence>
<evidence type="ECO:0000313" key="11">
    <source>
        <dbReference type="EMBL" id="CUS02914.2"/>
    </source>
</evidence>
<keyword evidence="12" id="KW-1185">Reference proteome</keyword>
<feature type="transmembrane region" description="Helical" evidence="8">
    <location>
        <begin position="39"/>
        <end position="62"/>
    </location>
</feature>
<name>A0A160T0C4_9CHLR</name>
<protein>
    <recommendedName>
        <fullName evidence="8">Ammonium transporter</fullName>
    </recommendedName>
</protein>
<comment type="similarity">
    <text evidence="2 8">Belongs to the ammonia transporter channel (TC 1.A.11.2) family.</text>
</comment>
<dbReference type="GO" id="GO:0008519">
    <property type="term" value="F:ammonium channel activity"/>
    <property type="evidence" value="ECO:0007669"/>
    <property type="project" value="InterPro"/>
</dbReference>
<dbReference type="GO" id="GO:0097272">
    <property type="term" value="P:ammonium homeostasis"/>
    <property type="evidence" value="ECO:0007669"/>
    <property type="project" value="TreeGrafter"/>
</dbReference>
<dbReference type="OrthoDB" id="9814202at2"/>
<keyword evidence="5 8" id="KW-1133">Transmembrane helix</keyword>
<feature type="transmembrane region" description="Helical" evidence="8">
    <location>
        <begin position="346"/>
        <end position="364"/>
    </location>
</feature>
<feature type="domain" description="Ammonium transporter AmtB-like" evidence="10">
    <location>
        <begin position="43"/>
        <end position="428"/>
    </location>
</feature>
<dbReference type="SUPFAM" id="SSF111352">
    <property type="entry name" value="Ammonium transporter"/>
    <property type="match status" value="1"/>
</dbReference>
<evidence type="ECO:0000256" key="9">
    <source>
        <dbReference type="SAM" id="SignalP"/>
    </source>
</evidence>
<dbReference type="AlphaFoldDB" id="A0A160T0C4"/>
<evidence type="ECO:0000256" key="8">
    <source>
        <dbReference type="RuleBase" id="RU362002"/>
    </source>
</evidence>
<feature type="transmembrane region" description="Helical" evidence="8">
    <location>
        <begin position="191"/>
        <end position="212"/>
    </location>
</feature>
<feature type="transmembrane region" description="Helical" evidence="8">
    <location>
        <begin position="125"/>
        <end position="147"/>
    </location>
</feature>
<keyword evidence="7 8" id="KW-0924">Ammonia transport</keyword>
<dbReference type="Gene3D" id="1.10.3430.10">
    <property type="entry name" value="Ammonium transporter AmtB like domains"/>
    <property type="match status" value="1"/>
</dbReference>
<sequence>MNRFRTIRRVVNIVLVVGLLLFATRTAFAQDAVQPAVNALDTVWVLFCAFLVFFMQAGFGFLEAGFVRSKNVVNILAENFMDTTMATVAFIFVGFGLMFGAGNSFFGTEWFALRGIPEIYPGLTIPTLAFFFFQFAFCAAAGAIASGMMAERTNFKADLCYSLVTAGLIYPVFGHWVWGGGWLAQMGYIDFAGSSVVHIVGACIGLAGTLTLGKRKDKVFGDSIRGHSLPLAALGTFILWLGWFGFNPGSTLVAEPISISHIVVTTDFAATAGAIVAILLAYVQMRKWDISMAFNGALGGLVAITASAAFVTPMSALVIGSIAGVVVFLGVHMLEVFKIDDPVGALPVHGLNGVFGILAVGIFAGNGVGLLSGGGFAQLGIQLIGIVACIAWAFPVSLLLFQVLKRTVGLRVSAEVEEEGLDHAQHGLHSHPEFVEPTPLRPYGDLRPIGGLSAPAGTD</sequence>
<feature type="transmembrane region" description="Helical" evidence="8">
    <location>
        <begin position="290"/>
        <end position="310"/>
    </location>
</feature>
<evidence type="ECO:0000313" key="12">
    <source>
        <dbReference type="Proteomes" id="UP000215027"/>
    </source>
</evidence>
<feature type="transmembrane region" description="Helical" evidence="8">
    <location>
        <begin position="316"/>
        <end position="334"/>
    </location>
</feature>
<keyword evidence="6 8" id="KW-0472">Membrane</keyword>
<evidence type="ECO:0000256" key="2">
    <source>
        <dbReference type="ARBA" id="ARBA00005887"/>
    </source>
</evidence>
<dbReference type="KEGG" id="pbf:CFX0092_A1036"/>
<dbReference type="PRINTS" id="PR00342">
    <property type="entry name" value="RHESUSRHD"/>
</dbReference>
<keyword evidence="9" id="KW-0732">Signal</keyword>
<evidence type="ECO:0000256" key="1">
    <source>
        <dbReference type="ARBA" id="ARBA00004141"/>
    </source>
</evidence>
<feature type="transmembrane region" description="Helical" evidence="8">
    <location>
        <begin position="159"/>
        <end position="179"/>
    </location>
</feature>
<gene>
    <name evidence="11" type="primary">amtB</name>
    <name evidence="11" type="ORF">CFX0092_A1036</name>
</gene>
<organism evidence="11 12">
    <name type="scientific">Candidatus Promineifilum breve</name>
    <dbReference type="NCBI Taxonomy" id="1806508"/>
    <lineage>
        <taxon>Bacteria</taxon>
        <taxon>Bacillati</taxon>
        <taxon>Chloroflexota</taxon>
        <taxon>Ardenticatenia</taxon>
        <taxon>Candidatus Promineifilales</taxon>
        <taxon>Candidatus Promineifilaceae</taxon>
        <taxon>Candidatus Promineifilum</taxon>
    </lineage>
</organism>
<keyword evidence="3 8" id="KW-0813">Transport</keyword>
<feature type="transmembrane region" description="Helical" evidence="8">
    <location>
        <begin position="258"/>
        <end position="283"/>
    </location>
</feature>
<dbReference type="Pfam" id="PF00909">
    <property type="entry name" value="Ammonium_transp"/>
    <property type="match status" value="1"/>
</dbReference>
<feature type="transmembrane region" description="Helical" evidence="8">
    <location>
        <begin position="376"/>
        <end position="401"/>
    </location>
</feature>
<dbReference type="InterPro" id="IPR029020">
    <property type="entry name" value="Ammonium/urea_transptr"/>
</dbReference>
<evidence type="ECO:0000256" key="5">
    <source>
        <dbReference type="ARBA" id="ARBA00022989"/>
    </source>
</evidence>
<dbReference type="PANTHER" id="PTHR11730:SF6">
    <property type="entry name" value="AMMONIUM TRANSPORTER"/>
    <property type="match status" value="1"/>
</dbReference>
<dbReference type="InterPro" id="IPR002229">
    <property type="entry name" value="RhesusRHD"/>
</dbReference>
<dbReference type="Proteomes" id="UP000215027">
    <property type="component" value="Chromosome I"/>
</dbReference>
<dbReference type="GO" id="GO:0005886">
    <property type="term" value="C:plasma membrane"/>
    <property type="evidence" value="ECO:0007669"/>
    <property type="project" value="UniProtKB-SubCell"/>
</dbReference>
<feature type="signal peptide" evidence="9">
    <location>
        <begin position="1"/>
        <end position="29"/>
    </location>
</feature>
<dbReference type="NCBIfam" id="TIGR00836">
    <property type="entry name" value="amt"/>
    <property type="match status" value="1"/>
</dbReference>
<evidence type="ECO:0000256" key="7">
    <source>
        <dbReference type="ARBA" id="ARBA00023177"/>
    </source>
</evidence>
<evidence type="ECO:0000256" key="3">
    <source>
        <dbReference type="ARBA" id="ARBA00022448"/>
    </source>
</evidence>
<feature type="transmembrane region" description="Helical" evidence="8">
    <location>
        <begin position="224"/>
        <end position="246"/>
    </location>
</feature>
<comment type="subcellular location">
    <subcellularLocation>
        <location evidence="8">Cell membrane</location>
        <topology evidence="8">Multi-pass membrane protein</topology>
    </subcellularLocation>
    <subcellularLocation>
        <location evidence="1">Membrane</location>
        <topology evidence="1">Multi-pass membrane protein</topology>
    </subcellularLocation>
</comment>
<feature type="transmembrane region" description="Helical" evidence="8">
    <location>
        <begin position="83"/>
        <end position="105"/>
    </location>
</feature>
<evidence type="ECO:0000256" key="6">
    <source>
        <dbReference type="ARBA" id="ARBA00023136"/>
    </source>
</evidence>
<evidence type="ECO:0000259" key="10">
    <source>
        <dbReference type="Pfam" id="PF00909"/>
    </source>
</evidence>
<keyword evidence="4 8" id="KW-0812">Transmembrane</keyword>